<dbReference type="SUPFAM" id="SSF46785">
    <property type="entry name" value="Winged helix' DNA-binding domain"/>
    <property type="match status" value="1"/>
</dbReference>
<keyword evidence="3" id="KW-0238">DNA-binding</keyword>
<dbReference type="PROSITE" id="PS50931">
    <property type="entry name" value="HTH_LYSR"/>
    <property type="match status" value="1"/>
</dbReference>
<accession>A0A495X4H1</accession>
<dbReference type="GO" id="GO:0003677">
    <property type="term" value="F:DNA binding"/>
    <property type="evidence" value="ECO:0007669"/>
    <property type="project" value="UniProtKB-KW"/>
</dbReference>
<dbReference type="InterPro" id="IPR036390">
    <property type="entry name" value="WH_DNA-bd_sf"/>
</dbReference>
<dbReference type="PANTHER" id="PTHR30118:SF15">
    <property type="entry name" value="TRANSCRIPTIONAL REGULATORY PROTEIN"/>
    <property type="match status" value="1"/>
</dbReference>
<name>A0A495X4H1_9PSEU</name>
<dbReference type="AlphaFoldDB" id="A0A495X4H1"/>
<feature type="domain" description="HTH lysR-type" evidence="5">
    <location>
        <begin position="1"/>
        <end position="58"/>
    </location>
</feature>
<dbReference type="SUPFAM" id="SSF53850">
    <property type="entry name" value="Periplasmic binding protein-like II"/>
    <property type="match status" value="1"/>
</dbReference>
<evidence type="ECO:0000313" key="6">
    <source>
        <dbReference type="EMBL" id="RKT68446.1"/>
    </source>
</evidence>
<evidence type="ECO:0000313" key="7">
    <source>
        <dbReference type="Proteomes" id="UP000272729"/>
    </source>
</evidence>
<sequence>MDLNLLLALDALLEEGSVTGAAERLRTSAPAMSRTLGRLRRVLGDPVLVRAGRGLVPTPRAVELRESVRAVVEQAKALLAPAPVADLGGLRRTFALQTGDLLASRLAGRLLERAHAVAPHVVFRFLPDSLEGTPALREGRVDLEIGVLDHVDPETRVEPLLTTRMVGAVRPSHPLARGRVTVRRFAAAAHVTVSRRGRLSGPVDEVLARQGLSRRVVASVPSYSAALSLAAVHDVVTLAPAGTPFPGLTTFEIPLDLPAVSIGMAWHPRNDADAAHRWLRGLVREVLVGDEGGH</sequence>
<dbReference type="Pfam" id="PF03466">
    <property type="entry name" value="LysR_substrate"/>
    <property type="match status" value="1"/>
</dbReference>
<evidence type="ECO:0000256" key="1">
    <source>
        <dbReference type="ARBA" id="ARBA00009437"/>
    </source>
</evidence>
<dbReference type="InterPro" id="IPR050389">
    <property type="entry name" value="LysR-type_TF"/>
</dbReference>
<keyword evidence="7" id="KW-1185">Reference proteome</keyword>
<dbReference type="Gene3D" id="1.10.10.10">
    <property type="entry name" value="Winged helix-like DNA-binding domain superfamily/Winged helix DNA-binding domain"/>
    <property type="match status" value="1"/>
</dbReference>
<comment type="caution">
    <text evidence="6">The sequence shown here is derived from an EMBL/GenBank/DDBJ whole genome shotgun (WGS) entry which is preliminary data.</text>
</comment>
<organism evidence="6 7">
    <name type="scientific">Saccharothrix variisporea</name>
    <dbReference type="NCBI Taxonomy" id="543527"/>
    <lineage>
        <taxon>Bacteria</taxon>
        <taxon>Bacillati</taxon>
        <taxon>Actinomycetota</taxon>
        <taxon>Actinomycetes</taxon>
        <taxon>Pseudonocardiales</taxon>
        <taxon>Pseudonocardiaceae</taxon>
        <taxon>Saccharothrix</taxon>
    </lineage>
</organism>
<protein>
    <submittedName>
        <fullName evidence="6">LysR family transcriptional regulator</fullName>
    </submittedName>
</protein>
<gene>
    <name evidence="6" type="ORF">DFJ66_1631</name>
</gene>
<dbReference type="Pfam" id="PF00126">
    <property type="entry name" value="HTH_1"/>
    <property type="match status" value="1"/>
</dbReference>
<dbReference type="InterPro" id="IPR005119">
    <property type="entry name" value="LysR_subst-bd"/>
</dbReference>
<dbReference type="InterPro" id="IPR036388">
    <property type="entry name" value="WH-like_DNA-bd_sf"/>
</dbReference>
<evidence type="ECO:0000256" key="4">
    <source>
        <dbReference type="ARBA" id="ARBA00023163"/>
    </source>
</evidence>
<dbReference type="EMBL" id="RBXR01000001">
    <property type="protein sequence ID" value="RKT68446.1"/>
    <property type="molecule type" value="Genomic_DNA"/>
</dbReference>
<dbReference type="RefSeq" id="WP_121219475.1">
    <property type="nucleotide sequence ID" value="NZ_JBIUBA010000004.1"/>
</dbReference>
<keyword evidence="4" id="KW-0804">Transcription</keyword>
<dbReference type="CDD" id="cd08460">
    <property type="entry name" value="PBP2_DntR_like_1"/>
    <property type="match status" value="1"/>
</dbReference>
<dbReference type="Gene3D" id="3.40.190.10">
    <property type="entry name" value="Periplasmic binding protein-like II"/>
    <property type="match status" value="2"/>
</dbReference>
<comment type="similarity">
    <text evidence="1">Belongs to the LysR transcriptional regulatory family.</text>
</comment>
<dbReference type="PANTHER" id="PTHR30118">
    <property type="entry name" value="HTH-TYPE TRANSCRIPTIONAL REGULATOR LEUO-RELATED"/>
    <property type="match status" value="1"/>
</dbReference>
<evidence type="ECO:0000256" key="3">
    <source>
        <dbReference type="ARBA" id="ARBA00023125"/>
    </source>
</evidence>
<dbReference type="InterPro" id="IPR000847">
    <property type="entry name" value="LysR_HTH_N"/>
</dbReference>
<dbReference type="OrthoDB" id="8717159at2"/>
<dbReference type="Proteomes" id="UP000272729">
    <property type="component" value="Unassembled WGS sequence"/>
</dbReference>
<evidence type="ECO:0000256" key="2">
    <source>
        <dbReference type="ARBA" id="ARBA00023015"/>
    </source>
</evidence>
<proteinExistence type="inferred from homology"/>
<keyword evidence="2" id="KW-0805">Transcription regulation</keyword>
<dbReference type="GO" id="GO:0003700">
    <property type="term" value="F:DNA-binding transcription factor activity"/>
    <property type="evidence" value="ECO:0007669"/>
    <property type="project" value="InterPro"/>
</dbReference>
<evidence type="ECO:0000259" key="5">
    <source>
        <dbReference type="PROSITE" id="PS50931"/>
    </source>
</evidence>
<reference evidence="6 7" key="1">
    <citation type="submission" date="2018-10" db="EMBL/GenBank/DDBJ databases">
        <title>Sequencing the genomes of 1000 actinobacteria strains.</title>
        <authorList>
            <person name="Klenk H.-P."/>
        </authorList>
    </citation>
    <scope>NUCLEOTIDE SEQUENCE [LARGE SCALE GENOMIC DNA]</scope>
    <source>
        <strain evidence="6 7">DSM 43911</strain>
    </source>
</reference>